<dbReference type="GO" id="GO:0005802">
    <property type="term" value="C:trans-Golgi network"/>
    <property type="evidence" value="ECO:0007669"/>
    <property type="project" value="InterPro"/>
</dbReference>
<evidence type="ECO:0008006" key="5">
    <source>
        <dbReference type="Google" id="ProtNLM"/>
    </source>
</evidence>
<name>A0AAV2TTT0_CALDB</name>
<dbReference type="GO" id="GO:0032367">
    <property type="term" value="P:intracellular cholesterol transport"/>
    <property type="evidence" value="ECO:0007669"/>
    <property type="project" value="InterPro"/>
</dbReference>
<dbReference type="SUPFAM" id="SSF48371">
    <property type="entry name" value="ARM repeat"/>
    <property type="match status" value="1"/>
</dbReference>
<evidence type="ECO:0000313" key="4">
    <source>
        <dbReference type="Proteomes" id="UP001497525"/>
    </source>
</evidence>
<dbReference type="InterPro" id="IPR040362">
    <property type="entry name" value="RELCH"/>
</dbReference>
<dbReference type="EMBL" id="CAXLJL010000734">
    <property type="protein sequence ID" value="CAL5140530.1"/>
    <property type="molecule type" value="Genomic_DNA"/>
</dbReference>
<feature type="compositionally biased region" description="Low complexity" evidence="2">
    <location>
        <begin position="496"/>
        <end position="507"/>
    </location>
</feature>
<evidence type="ECO:0000313" key="3">
    <source>
        <dbReference type="EMBL" id="CAL5140530.1"/>
    </source>
</evidence>
<reference evidence="3" key="1">
    <citation type="submission" date="2024-06" db="EMBL/GenBank/DDBJ databases">
        <authorList>
            <person name="Liu X."/>
            <person name="Lenzi L."/>
            <person name="Haldenby T S."/>
            <person name="Uol C."/>
        </authorList>
    </citation>
    <scope>NUCLEOTIDE SEQUENCE</scope>
</reference>
<evidence type="ECO:0000256" key="2">
    <source>
        <dbReference type="SAM" id="MobiDB-lite"/>
    </source>
</evidence>
<dbReference type="InterPro" id="IPR016024">
    <property type="entry name" value="ARM-type_fold"/>
</dbReference>
<accession>A0AAV2TTT0</accession>
<organism evidence="3 4">
    <name type="scientific">Calicophoron daubneyi</name>
    <name type="common">Rumen fluke</name>
    <name type="synonym">Paramphistomum daubneyi</name>
    <dbReference type="NCBI Taxonomy" id="300641"/>
    <lineage>
        <taxon>Eukaryota</taxon>
        <taxon>Metazoa</taxon>
        <taxon>Spiralia</taxon>
        <taxon>Lophotrochozoa</taxon>
        <taxon>Platyhelminthes</taxon>
        <taxon>Trematoda</taxon>
        <taxon>Digenea</taxon>
        <taxon>Plagiorchiida</taxon>
        <taxon>Pronocephalata</taxon>
        <taxon>Paramphistomoidea</taxon>
        <taxon>Paramphistomidae</taxon>
        <taxon>Calicophoron</taxon>
    </lineage>
</organism>
<dbReference type="PANTHER" id="PTHR32059:SF0">
    <property type="entry name" value="RAB11-BINDING PROTEIN RELCH"/>
    <property type="match status" value="1"/>
</dbReference>
<evidence type="ECO:0000256" key="1">
    <source>
        <dbReference type="SAM" id="Coils"/>
    </source>
</evidence>
<gene>
    <name evidence="3" type="ORF">CDAUBV1_LOCUS15843</name>
</gene>
<keyword evidence="1" id="KW-0175">Coiled coil</keyword>
<dbReference type="Gene3D" id="1.25.10.10">
    <property type="entry name" value="Leucine-rich Repeat Variant"/>
    <property type="match status" value="1"/>
</dbReference>
<dbReference type="GO" id="GO:0055037">
    <property type="term" value="C:recycling endosome"/>
    <property type="evidence" value="ECO:0007669"/>
    <property type="project" value="TreeGrafter"/>
</dbReference>
<feature type="coiled-coil region" evidence="1">
    <location>
        <begin position="285"/>
        <end position="326"/>
    </location>
</feature>
<comment type="caution">
    <text evidence="3">The sequence shown here is derived from an EMBL/GenBank/DDBJ whole genome shotgun (WGS) entry which is preliminary data.</text>
</comment>
<proteinExistence type="predicted"/>
<protein>
    <recommendedName>
        <fullName evidence="5">LisH domain-containing protein</fullName>
    </recommendedName>
</protein>
<dbReference type="PANTHER" id="PTHR32059">
    <property type="entry name" value="RAB11-BINDING PROTEIN RELCH"/>
    <property type="match status" value="1"/>
</dbReference>
<feature type="region of interest" description="Disordered" evidence="2">
    <location>
        <begin position="484"/>
        <end position="507"/>
    </location>
</feature>
<dbReference type="Proteomes" id="UP001497525">
    <property type="component" value="Unassembled WGS sequence"/>
</dbReference>
<dbReference type="InterPro" id="IPR011989">
    <property type="entry name" value="ARM-like"/>
</dbReference>
<feature type="region of interest" description="Disordered" evidence="2">
    <location>
        <begin position="1"/>
        <end position="21"/>
    </location>
</feature>
<sequence length="1382" mass="154410">MSNGLSGRRHSSDSSGQRAAIAEDCSGRMQDEENMVADYLLEQKLYLSALEYYFENLERGRKIPVLHNFFADASFFEKLNPVHDDLCCGGVDSHYQSVSTLDSFDIGRISDDGNTLEERVKVLEYEVRKKNDEIQNLRGELTDLTVGRKANETELLKNPNVNEVCFGYASTQPRNAQPHESRALAVLINDYLLQNNCRLSAVQFVEEAESTGLQDIESWEQVGINLPKPPNLLYLLRSYWSNGNAPNKSSDFRIRGRKDAATGTDTVSSTVELTLTDYWAKTFEIQSKTEQLTSLQAQVKSLESKNAQLAEQAQNWRNQLICLEREHAEMVASQHGTFPGASDKLTSVQGQKVYRDTVVKLEDSVEDASKKSLPKSCQLDERRQSLRHLYSRCPSLEFRTYMTDLLPKHDVQLDMDQRTLHLAENLDEFVSLVADRLEISIPSMSDEGKTLMLPLLTQAICLHPSSAARDRLLRLLFHLFSTHGAGSDSASPTAGDDSSLLSSTASDSSMLSDSHHHRLLILNACRRLASYLGPTRLESELIPQLWSQLNERPAPSASRRLLLVSACGVVSPSIPPHLQSSLMLSILESNLDEERNELIKAASIRSLACLVSLMSDNDKLPQLVQRLNHLLVESQQSSSAFRLIGPEADGGAVTDGFNEGCAKPSYVTTIDWLLPSVAQWCLELDTLHTTLIDPWLDSLDSYILATNSAKAGKNADPKSVIHCLDLLDYLNPFLHAWLFVTLVEPEQSDQTYWAAAMSWASSSQSKEVSNATNVSQLLNDALTPTDSIINVGLILGYENYKALQLRFECVLDTLTKSSASASGGSSRAAASPDTVTYNCPTPWAAKIWFENMLFPKLIDLLTQVPRKWTKKNFLNTEAVNIYEQDELLENFVNHQYDEFFAGPWGMPFSSDEFSVCLSISRFLTSFGSNVGLTGVQKLLSIMLQNHLMEKTGLGNFEYNRQTMQTGLLAGYCCLLSSVKAKTESSKVRMLITNAIFLHAREAYPLDSIRLAIWCLCLTSDLESVVTDLLLPALRPCVSCADNIVRRTAASLLHTLIETLSYNRKSQPTNDGSPMSTEYRSMLDQVCHLLGQLARDDLTGQRKRINPDEADWSVLAVSLGPVYSMLSLCRLFKSRPLETPSTVFTCPDKQSTGVKNNLEQEDQLFELISLQMDLVIGQINDASASTPGPSSDTDTLSNRLLLAQHRYWMALVQALLSLTNRILPSCQDSFRDKVVLPWLYYLAEINNSLPNLDERTLLADRLFAVLSTAAYSIQADETLLLWLFPALDRVRLDLVEAGDTRRTREVEQFLSDMYTQMKSNEAGPISEQSKEIGSLRNVVSSQLAKLSIRNNVLPNTQQRATHTETKRKLASKTKPFRLTLKKR</sequence>